<protein>
    <submittedName>
        <fullName evidence="1">Mariner Mos1 transposase</fullName>
        <ecNumber evidence="1">3.1.-.-</ecNumber>
    </submittedName>
</protein>
<accession>A0ABQ9XYE3</accession>
<dbReference type="InterPro" id="IPR036397">
    <property type="entry name" value="RNaseH_sf"/>
</dbReference>
<dbReference type="GO" id="GO:0016787">
    <property type="term" value="F:hydrolase activity"/>
    <property type="evidence" value="ECO:0007669"/>
    <property type="project" value="UniProtKB-KW"/>
</dbReference>
<gene>
    <name evidence="1" type="ORF">BLNAU_8579</name>
</gene>
<organism evidence="1 2">
    <name type="scientific">Blattamonas nauphoetae</name>
    <dbReference type="NCBI Taxonomy" id="2049346"/>
    <lineage>
        <taxon>Eukaryota</taxon>
        <taxon>Metamonada</taxon>
        <taxon>Preaxostyla</taxon>
        <taxon>Oxymonadida</taxon>
        <taxon>Blattamonas</taxon>
    </lineage>
</organism>
<evidence type="ECO:0000313" key="1">
    <source>
        <dbReference type="EMBL" id="KAK2956525.1"/>
    </source>
</evidence>
<sequence length="343" mass="39701">MTNRTLIIRDRTLIEFCYLSEMTIQECKETLDRLYGDQGPCERTIRNMFNKLEEGTFNYEPGLPFRPQFQDHIIEAIRPLIAEDATLSLRKMEILTGISSKTIKRYLLKYFHFIKRHAKWVPHTLTPVNMANRVEGARDLLAKLEVHSLTNFNNIVTGDETWITWRNPSRFRWQDRDDPPPVIERANIGTKKSMVTVFFGVHTTFVSVSPRGEAINANSFIHDVLTPLSETIQARAALPPGHKVAIHYDNAPAHSARAVRDFLPQTIFSKLPHPAWSPDLAPCDFWLFGNLKTELRGLIAESDEDILEAVFAFMQAQDAEMRRKVFRKMMKQCREVIRKEGRY</sequence>
<dbReference type="InterPro" id="IPR052709">
    <property type="entry name" value="Transposase-MT_Hybrid"/>
</dbReference>
<name>A0ABQ9XYE3_9EUKA</name>
<dbReference type="PANTHER" id="PTHR46060:SF1">
    <property type="entry name" value="MARINER MOS1 TRANSPOSASE-LIKE PROTEIN"/>
    <property type="match status" value="1"/>
</dbReference>
<comment type="caution">
    <text evidence="1">The sequence shown here is derived from an EMBL/GenBank/DDBJ whole genome shotgun (WGS) entry which is preliminary data.</text>
</comment>
<dbReference type="EMBL" id="JARBJD010000055">
    <property type="protein sequence ID" value="KAK2956525.1"/>
    <property type="molecule type" value="Genomic_DNA"/>
</dbReference>
<keyword evidence="2" id="KW-1185">Reference proteome</keyword>
<dbReference type="Proteomes" id="UP001281761">
    <property type="component" value="Unassembled WGS sequence"/>
</dbReference>
<dbReference type="PANTHER" id="PTHR46060">
    <property type="entry name" value="MARINER MOS1 TRANSPOSASE-LIKE PROTEIN"/>
    <property type="match status" value="1"/>
</dbReference>
<keyword evidence="1" id="KW-0378">Hydrolase</keyword>
<dbReference type="EC" id="3.1.-.-" evidence="1"/>
<evidence type="ECO:0000313" key="2">
    <source>
        <dbReference type="Proteomes" id="UP001281761"/>
    </source>
</evidence>
<dbReference type="Gene3D" id="3.30.420.10">
    <property type="entry name" value="Ribonuclease H-like superfamily/Ribonuclease H"/>
    <property type="match status" value="1"/>
</dbReference>
<proteinExistence type="predicted"/>
<reference evidence="1 2" key="1">
    <citation type="journal article" date="2022" name="bioRxiv">
        <title>Genomics of Preaxostyla Flagellates Illuminates Evolutionary Transitions and the Path Towards Mitochondrial Loss.</title>
        <authorList>
            <person name="Novak L.V.F."/>
            <person name="Treitli S.C."/>
            <person name="Pyrih J."/>
            <person name="Halakuc P."/>
            <person name="Pipaliya S.V."/>
            <person name="Vacek V."/>
            <person name="Brzon O."/>
            <person name="Soukal P."/>
            <person name="Eme L."/>
            <person name="Dacks J.B."/>
            <person name="Karnkowska A."/>
            <person name="Elias M."/>
            <person name="Hampl V."/>
        </authorList>
    </citation>
    <scope>NUCLEOTIDE SEQUENCE [LARGE SCALE GENOMIC DNA]</scope>
    <source>
        <strain evidence="1">NAU3</strain>
        <tissue evidence="1">Gut</tissue>
    </source>
</reference>